<gene>
    <name evidence="1" type="ORF">EAH89_28655</name>
</gene>
<comment type="caution">
    <text evidence="1">The sequence shown here is derived from an EMBL/GenBank/DDBJ whole genome shotgun (WGS) entry which is preliminary data.</text>
</comment>
<evidence type="ECO:0000313" key="2">
    <source>
        <dbReference type="Proteomes" id="UP000317078"/>
    </source>
</evidence>
<sequence length="121" mass="13138">MRPEQYLSNTTASLRAFHSLSAAQARELERGMALVPGSWETDRQEGYDGHLTLVISSAETACDVVFAVWRAGAELQMSTMRGDEQVAVQGFSSIEAVLLAIHSSIDQAGAPFPARTQTRLI</sequence>
<organism evidence="1 2">
    <name type="scientific">Muricoccus nepalensis</name>
    <dbReference type="NCBI Taxonomy" id="1854500"/>
    <lineage>
        <taxon>Bacteria</taxon>
        <taxon>Pseudomonadati</taxon>
        <taxon>Pseudomonadota</taxon>
        <taxon>Alphaproteobacteria</taxon>
        <taxon>Acetobacterales</taxon>
        <taxon>Roseomonadaceae</taxon>
        <taxon>Muricoccus</taxon>
    </lineage>
</organism>
<dbReference type="AlphaFoldDB" id="A0A502EZR0"/>
<keyword evidence="2" id="KW-1185">Reference proteome</keyword>
<dbReference type="OrthoDB" id="7287162at2"/>
<dbReference type="Proteomes" id="UP000317078">
    <property type="component" value="Unassembled WGS sequence"/>
</dbReference>
<proteinExistence type="predicted"/>
<name>A0A502EZR0_9PROT</name>
<dbReference type="EMBL" id="RCZP01000066">
    <property type="protein sequence ID" value="TPG41846.1"/>
    <property type="molecule type" value="Genomic_DNA"/>
</dbReference>
<protein>
    <submittedName>
        <fullName evidence="1">Uncharacterized protein</fullName>
    </submittedName>
</protein>
<dbReference type="RefSeq" id="WP_140887182.1">
    <property type="nucleotide sequence ID" value="NZ_RCZP01000066.1"/>
</dbReference>
<evidence type="ECO:0000313" key="1">
    <source>
        <dbReference type="EMBL" id="TPG41846.1"/>
    </source>
</evidence>
<reference evidence="1 2" key="1">
    <citation type="journal article" date="2019" name="Environ. Microbiol.">
        <title>Species interactions and distinct microbial communities in high Arctic permafrost affected cryosols are associated with the CH4 and CO2 gas fluxes.</title>
        <authorList>
            <person name="Altshuler I."/>
            <person name="Hamel J."/>
            <person name="Turney S."/>
            <person name="Magnuson E."/>
            <person name="Levesque R."/>
            <person name="Greer C."/>
            <person name="Whyte L.G."/>
        </authorList>
    </citation>
    <scope>NUCLEOTIDE SEQUENCE [LARGE SCALE GENOMIC DNA]</scope>
    <source>
        <strain evidence="1 2">S9.3B</strain>
    </source>
</reference>
<accession>A0A502EZR0</accession>